<accession>A0ABU1FT56</accession>
<evidence type="ECO:0000313" key="4">
    <source>
        <dbReference type="Proteomes" id="UP001260872"/>
    </source>
</evidence>
<keyword evidence="2" id="KW-0812">Transmembrane</keyword>
<name>A0ABU1FT56_9MICC</name>
<feature type="transmembrane region" description="Helical" evidence="2">
    <location>
        <begin position="34"/>
        <end position="57"/>
    </location>
</feature>
<keyword evidence="2" id="KW-1133">Transmembrane helix</keyword>
<comment type="caution">
    <text evidence="3">The sequence shown here is derived from an EMBL/GenBank/DDBJ whole genome shotgun (WGS) entry which is preliminary data.</text>
</comment>
<keyword evidence="2" id="KW-0472">Membrane</keyword>
<evidence type="ECO:0000313" key="3">
    <source>
        <dbReference type="EMBL" id="MDR5711846.1"/>
    </source>
</evidence>
<dbReference type="EMBL" id="JAVKGT010000014">
    <property type="protein sequence ID" value="MDR5711846.1"/>
    <property type="molecule type" value="Genomic_DNA"/>
</dbReference>
<reference evidence="4" key="1">
    <citation type="submission" date="2023-07" db="EMBL/GenBank/DDBJ databases">
        <title>Description of three actinobacteria isolated from air of manufacturing shop in a pharmaceutical factory.</title>
        <authorList>
            <person name="Zhang D.-F."/>
        </authorList>
    </citation>
    <scope>NUCLEOTIDE SEQUENCE [LARGE SCALE GENOMIC DNA]</scope>
    <source>
        <strain evidence="4">CCTCC AB 207010</strain>
    </source>
</reference>
<evidence type="ECO:0000256" key="2">
    <source>
        <dbReference type="SAM" id="Phobius"/>
    </source>
</evidence>
<proteinExistence type="predicted"/>
<evidence type="ECO:0000256" key="1">
    <source>
        <dbReference type="SAM" id="MobiDB-lite"/>
    </source>
</evidence>
<dbReference type="Proteomes" id="UP001260872">
    <property type="component" value="Unassembled WGS sequence"/>
</dbReference>
<sequence>MTSGPGLPPGAAQPWPPMDHPVSGSRAPKVWGKVLTAAVVALLLGLGGGLLLGLALFSPSEPEGRAEAHIQTGCQLVERMDDDDYLPFSRDVLERVEDPLLWEMTAAAMLFVAAGTADENYNHLQEAGMSLQIGMNTFRDEDVNDALDVLVRECRD</sequence>
<keyword evidence="4" id="KW-1185">Reference proteome</keyword>
<protein>
    <submittedName>
        <fullName evidence="3">Uncharacterized protein</fullName>
    </submittedName>
</protein>
<gene>
    <name evidence="3" type="ORF">RH857_06820</name>
</gene>
<feature type="region of interest" description="Disordered" evidence="1">
    <location>
        <begin position="1"/>
        <end position="23"/>
    </location>
</feature>
<organism evidence="3 4">
    <name type="scientific">Nesterenkonia flava</name>
    <dbReference type="NCBI Taxonomy" id="469799"/>
    <lineage>
        <taxon>Bacteria</taxon>
        <taxon>Bacillati</taxon>
        <taxon>Actinomycetota</taxon>
        <taxon>Actinomycetes</taxon>
        <taxon>Micrococcales</taxon>
        <taxon>Micrococcaceae</taxon>
        <taxon>Nesterenkonia</taxon>
    </lineage>
</organism>